<dbReference type="Pfam" id="PF00789">
    <property type="entry name" value="UBX"/>
    <property type="match status" value="1"/>
</dbReference>
<evidence type="ECO:0000256" key="2">
    <source>
        <dbReference type="SAM" id="MobiDB-lite"/>
    </source>
</evidence>
<dbReference type="SMART" id="SM00594">
    <property type="entry name" value="UAS"/>
    <property type="match status" value="1"/>
</dbReference>
<dbReference type="Pfam" id="PF14555">
    <property type="entry name" value="UBA_4"/>
    <property type="match status" value="1"/>
</dbReference>
<feature type="region of interest" description="Disordered" evidence="2">
    <location>
        <begin position="39"/>
        <end position="67"/>
    </location>
</feature>
<dbReference type="Gene3D" id="3.40.30.10">
    <property type="entry name" value="Glutaredoxin"/>
    <property type="match status" value="1"/>
</dbReference>
<dbReference type="FunFam" id="3.40.30.10:FF:000079">
    <property type="entry name" value="UBX domain-containing protein 7"/>
    <property type="match status" value="1"/>
</dbReference>
<reference evidence="3" key="1">
    <citation type="submission" date="2021-02" db="EMBL/GenBank/DDBJ databases">
        <authorList>
            <person name="Bekaert M."/>
        </authorList>
    </citation>
    <scope>NUCLEOTIDE SEQUENCE</scope>
    <source>
        <strain evidence="3">IoA-00</strain>
    </source>
</reference>
<feature type="region of interest" description="Disordered" evidence="2">
    <location>
        <begin position="300"/>
        <end position="325"/>
    </location>
</feature>
<dbReference type="SMART" id="SM00166">
    <property type="entry name" value="UBX"/>
    <property type="match status" value="1"/>
</dbReference>
<sequence length="441" mass="49473">MSDLVAEFCSITGAAPSVASSLLTVCNNSLEMAINMHMENGGTENGNNVVGEDSEPLDQPGTSDQVRAPIPQKVDTLIGPGFEGYAVAKGNPHKARIRSVFDGFRNFSNESTDDSKLPVSRKKKRTLEELFKPPLDLTYRGNFQSARDHATNAKKWLLINIQDAGEFQCQLLNRDVWSNEAVRSILKEHFIFWQQYVECEDAQRYLTFYPVVNYPYVSVIDPRTGEKLVEWNKFDSTTFCDLVTEFLSLRSSLESPKDSDLPPNKKFKSDVSDFSVVDATEEDQIAMAIKASLEASKEKVKNMDSDSEVDVTYDDDSNSSSFLSSVKDTSSKLSKSSIPSTPSVSKTNEPLRKWEEYLGKSDDPISSIMIRFPDGARESKDFPSTSKLIAIILYIVSKGFPSETHEIVTNFPRRIITDLDDEKTLSEHGLYPQETLFVQKR</sequence>
<evidence type="ECO:0000313" key="4">
    <source>
        <dbReference type="Proteomes" id="UP000675881"/>
    </source>
</evidence>
<dbReference type="AlphaFoldDB" id="A0A7R8CI59"/>
<keyword evidence="1" id="KW-0597">Phosphoprotein</keyword>
<dbReference type="InterPro" id="IPR006577">
    <property type="entry name" value="UAS"/>
</dbReference>
<dbReference type="PROSITE" id="PS50033">
    <property type="entry name" value="UBX"/>
    <property type="match status" value="1"/>
</dbReference>
<gene>
    <name evidence="3" type="ORF">LSAA_3836</name>
</gene>
<dbReference type="PROSITE" id="PS50330">
    <property type="entry name" value="UIM"/>
    <property type="match status" value="1"/>
</dbReference>
<dbReference type="InterPro" id="IPR001012">
    <property type="entry name" value="UBX_dom"/>
</dbReference>
<proteinExistence type="predicted"/>
<dbReference type="EMBL" id="HG994592">
    <property type="protein sequence ID" value="CAF2829333.1"/>
    <property type="molecule type" value="Genomic_DNA"/>
</dbReference>
<dbReference type="Proteomes" id="UP000675881">
    <property type="component" value="Chromosome 13"/>
</dbReference>
<dbReference type="CDD" id="cd14345">
    <property type="entry name" value="UBA_UBXD7"/>
    <property type="match status" value="1"/>
</dbReference>
<evidence type="ECO:0000256" key="1">
    <source>
        <dbReference type="ARBA" id="ARBA00022553"/>
    </source>
</evidence>
<feature type="compositionally biased region" description="Low complexity" evidence="2">
    <location>
        <begin position="39"/>
        <end position="51"/>
    </location>
</feature>
<dbReference type="InterPro" id="IPR009060">
    <property type="entry name" value="UBA-like_sf"/>
</dbReference>
<name>A0A7R8CI59_LEPSM</name>
<dbReference type="SUPFAM" id="SSF52833">
    <property type="entry name" value="Thioredoxin-like"/>
    <property type="match status" value="1"/>
</dbReference>
<dbReference type="GO" id="GO:0043161">
    <property type="term" value="P:proteasome-mediated ubiquitin-dependent protein catabolic process"/>
    <property type="evidence" value="ECO:0007669"/>
    <property type="project" value="TreeGrafter"/>
</dbReference>
<organism evidence="3 4">
    <name type="scientific">Lepeophtheirus salmonis</name>
    <name type="common">Salmon louse</name>
    <name type="synonym">Caligus salmonis</name>
    <dbReference type="NCBI Taxonomy" id="72036"/>
    <lineage>
        <taxon>Eukaryota</taxon>
        <taxon>Metazoa</taxon>
        <taxon>Ecdysozoa</taxon>
        <taxon>Arthropoda</taxon>
        <taxon>Crustacea</taxon>
        <taxon>Multicrustacea</taxon>
        <taxon>Hexanauplia</taxon>
        <taxon>Copepoda</taxon>
        <taxon>Siphonostomatoida</taxon>
        <taxon>Caligidae</taxon>
        <taxon>Lepeophtheirus</taxon>
    </lineage>
</organism>
<dbReference type="OrthoDB" id="270602at2759"/>
<dbReference type="Gene3D" id="1.10.8.10">
    <property type="entry name" value="DNA helicase RuvA subunit, C-terminal domain"/>
    <property type="match status" value="1"/>
</dbReference>
<dbReference type="InterPro" id="IPR050730">
    <property type="entry name" value="UBX_domain-protein"/>
</dbReference>
<dbReference type="SUPFAM" id="SSF54236">
    <property type="entry name" value="Ubiquitin-like"/>
    <property type="match status" value="1"/>
</dbReference>
<evidence type="ECO:0000313" key="3">
    <source>
        <dbReference type="EMBL" id="CAF2829333.1"/>
    </source>
</evidence>
<dbReference type="InterPro" id="IPR036249">
    <property type="entry name" value="Thioredoxin-like_sf"/>
</dbReference>
<dbReference type="SUPFAM" id="SSF46934">
    <property type="entry name" value="UBA-like"/>
    <property type="match status" value="1"/>
</dbReference>
<dbReference type="CDD" id="cd01773">
    <property type="entry name" value="UBX_UBXN7"/>
    <property type="match status" value="1"/>
</dbReference>
<dbReference type="PANTHER" id="PTHR23322">
    <property type="entry name" value="FAS-ASSOCIATED PROTEIN"/>
    <property type="match status" value="1"/>
</dbReference>
<dbReference type="CDD" id="cd02958">
    <property type="entry name" value="UAS"/>
    <property type="match status" value="1"/>
</dbReference>
<dbReference type="GO" id="GO:0043130">
    <property type="term" value="F:ubiquitin binding"/>
    <property type="evidence" value="ECO:0007669"/>
    <property type="project" value="TreeGrafter"/>
</dbReference>
<dbReference type="InterPro" id="IPR029071">
    <property type="entry name" value="Ubiquitin-like_domsf"/>
</dbReference>
<feature type="compositionally biased region" description="Acidic residues" evidence="2">
    <location>
        <begin position="305"/>
        <end position="317"/>
    </location>
</feature>
<dbReference type="Gene3D" id="3.10.20.90">
    <property type="entry name" value="Phosphatidylinositol 3-kinase Catalytic Subunit, Chain A, domain 1"/>
    <property type="match status" value="1"/>
</dbReference>
<protein>
    <submittedName>
        <fullName evidence="3">(salmon louse) hypothetical protein</fullName>
    </submittedName>
</protein>
<dbReference type="PANTHER" id="PTHR23322:SF6">
    <property type="entry name" value="UBX DOMAIN-CONTAINING PROTEIN 7"/>
    <property type="match status" value="1"/>
</dbReference>
<accession>A0A7R8CI59</accession>
<dbReference type="GO" id="GO:0005634">
    <property type="term" value="C:nucleus"/>
    <property type="evidence" value="ECO:0007669"/>
    <property type="project" value="TreeGrafter"/>
</dbReference>
<dbReference type="Pfam" id="PF13899">
    <property type="entry name" value="Thioredoxin_7"/>
    <property type="match status" value="1"/>
</dbReference>
<dbReference type="InterPro" id="IPR003903">
    <property type="entry name" value="UIM_dom"/>
</dbReference>
<keyword evidence="4" id="KW-1185">Reference proteome</keyword>